<organism evidence="2 3">
    <name type="scientific">Parasitella parasitica</name>
    <dbReference type="NCBI Taxonomy" id="35722"/>
    <lineage>
        <taxon>Eukaryota</taxon>
        <taxon>Fungi</taxon>
        <taxon>Fungi incertae sedis</taxon>
        <taxon>Mucoromycota</taxon>
        <taxon>Mucoromycotina</taxon>
        <taxon>Mucoromycetes</taxon>
        <taxon>Mucorales</taxon>
        <taxon>Mucorineae</taxon>
        <taxon>Mucoraceae</taxon>
        <taxon>Parasitella</taxon>
    </lineage>
</organism>
<reference evidence="2 3" key="1">
    <citation type="submission" date="2014-09" db="EMBL/GenBank/DDBJ databases">
        <authorList>
            <person name="Ellenberger Sabrina"/>
        </authorList>
    </citation>
    <scope>NUCLEOTIDE SEQUENCE [LARGE SCALE GENOMIC DNA]</scope>
    <source>
        <strain evidence="2 3">CBS 412.66</strain>
    </source>
</reference>
<gene>
    <name evidence="2" type="primary">PARPA_04641.1 scaffold 14762</name>
</gene>
<feature type="region of interest" description="Disordered" evidence="1">
    <location>
        <begin position="90"/>
        <end position="167"/>
    </location>
</feature>
<feature type="non-terminal residue" evidence="2">
    <location>
        <position position="167"/>
    </location>
</feature>
<name>A0A0B7N5Y3_9FUNG</name>
<dbReference type="AlphaFoldDB" id="A0A0B7N5Y3"/>
<evidence type="ECO:0000256" key="1">
    <source>
        <dbReference type="SAM" id="MobiDB-lite"/>
    </source>
</evidence>
<feature type="compositionally biased region" description="Basic and acidic residues" evidence="1">
    <location>
        <begin position="157"/>
        <end position="167"/>
    </location>
</feature>
<keyword evidence="3" id="KW-1185">Reference proteome</keyword>
<dbReference type="EMBL" id="LN725430">
    <property type="protein sequence ID" value="CEP10853.1"/>
    <property type="molecule type" value="Genomic_DNA"/>
</dbReference>
<feature type="region of interest" description="Disordered" evidence="1">
    <location>
        <begin position="57"/>
        <end position="76"/>
    </location>
</feature>
<proteinExistence type="predicted"/>
<feature type="compositionally biased region" description="Low complexity" evidence="1">
    <location>
        <begin position="98"/>
        <end position="108"/>
    </location>
</feature>
<evidence type="ECO:0000313" key="2">
    <source>
        <dbReference type="EMBL" id="CEP10853.1"/>
    </source>
</evidence>
<feature type="compositionally biased region" description="Acidic residues" evidence="1">
    <location>
        <begin position="129"/>
        <end position="156"/>
    </location>
</feature>
<protein>
    <submittedName>
        <fullName evidence="2">Uncharacterized protein</fullName>
    </submittedName>
</protein>
<dbReference type="Proteomes" id="UP000054107">
    <property type="component" value="Unassembled WGS sequence"/>
</dbReference>
<evidence type="ECO:0000313" key="3">
    <source>
        <dbReference type="Proteomes" id="UP000054107"/>
    </source>
</evidence>
<feature type="non-terminal residue" evidence="2">
    <location>
        <position position="1"/>
    </location>
</feature>
<sequence length="167" mass="18681">NDQNITVDSLDDMLALSLKKLKQTKRGTRRQKFKIGRSLLKDTLIYNLCESVQEVREHISRQNTPEPGTPPPAGDEIHVEAAVNISSQGQQALVLNTSDQDQGSSSSDTAQVVALDTADQDQKSGSKDTDEDANNNDWWFDDFFNDQDDEDDEDDKDKDLNTHLDAE</sequence>
<accession>A0A0B7N5Y3</accession>